<keyword evidence="4" id="KW-1185">Reference proteome</keyword>
<reference evidence="2 4" key="2">
    <citation type="journal article" date="2014" name="BMC Genomics">
        <title>An improved genome release (version Mt4.0) for the model legume Medicago truncatula.</title>
        <authorList>
            <person name="Tang H."/>
            <person name="Krishnakumar V."/>
            <person name="Bidwell S."/>
            <person name="Rosen B."/>
            <person name="Chan A."/>
            <person name="Zhou S."/>
            <person name="Gentzbittel L."/>
            <person name="Childs K.L."/>
            <person name="Yandell M."/>
            <person name="Gundlach H."/>
            <person name="Mayer K.F."/>
            <person name="Schwartz D.C."/>
            <person name="Town C.D."/>
        </authorList>
    </citation>
    <scope>GENOME REANNOTATION</scope>
    <source>
        <strain evidence="2">A17</strain>
        <strain evidence="3 4">cv. Jemalong A17</strain>
    </source>
</reference>
<gene>
    <name evidence="2" type="ordered locus">MTR_6g045373</name>
</gene>
<sequence length="152" mass="17998">MKDIKMFKKKLPSEPDMSGSRNNRMRLHKFISSLLSRRFSREEHNLFSFDEVEGDTHNLYQQEFLNSISQGSIRPYILKEYVGYENRSRKQCWKKSILAQYKCSLGLPFVLSRKQFPIRLSLAFTINKSQGQTIPNVEIYIPRHVFSHGNYM</sequence>
<evidence type="ECO:0008006" key="5">
    <source>
        <dbReference type="Google" id="ProtNLM"/>
    </source>
</evidence>
<dbReference type="HOGENOM" id="CLU_1725034_0_0_1"/>
<dbReference type="SUPFAM" id="SSF52540">
    <property type="entry name" value="P-loop containing nucleoside triphosphate hydrolases"/>
    <property type="match status" value="1"/>
</dbReference>
<feature type="region of interest" description="Disordered" evidence="1">
    <location>
        <begin position="1"/>
        <end position="22"/>
    </location>
</feature>
<evidence type="ECO:0000313" key="3">
    <source>
        <dbReference type="EnsemblPlants" id="KEH26147"/>
    </source>
</evidence>
<proteinExistence type="predicted"/>
<dbReference type="Proteomes" id="UP000002051">
    <property type="component" value="Chromosome 6"/>
</dbReference>
<dbReference type="AlphaFoldDB" id="A0A072U912"/>
<dbReference type="EMBL" id="CM001222">
    <property type="protein sequence ID" value="KEH26147.1"/>
    <property type="molecule type" value="Genomic_DNA"/>
</dbReference>
<reference evidence="2 4" key="1">
    <citation type="journal article" date="2011" name="Nature">
        <title>The Medicago genome provides insight into the evolution of rhizobial symbioses.</title>
        <authorList>
            <person name="Young N.D."/>
            <person name="Debelle F."/>
            <person name="Oldroyd G.E."/>
            <person name="Geurts R."/>
            <person name="Cannon S.B."/>
            <person name="Udvardi M.K."/>
            <person name="Benedito V.A."/>
            <person name="Mayer K.F."/>
            <person name="Gouzy J."/>
            <person name="Schoof H."/>
            <person name="Van de Peer Y."/>
            <person name="Proost S."/>
            <person name="Cook D.R."/>
            <person name="Meyers B.C."/>
            <person name="Spannagl M."/>
            <person name="Cheung F."/>
            <person name="De Mita S."/>
            <person name="Krishnakumar V."/>
            <person name="Gundlach H."/>
            <person name="Zhou S."/>
            <person name="Mudge J."/>
            <person name="Bharti A.K."/>
            <person name="Murray J.D."/>
            <person name="Naoumkina M.A."/>
            <person name="Rosen B."/>
            <person name="Silverstein K.A."/>
            <person name="Tang H."/>
            <person name="Rombauts S."/>
            <person name="Zhao P.X."/>
            <person name="Zhou P."/>
            <person name="Barbe V."/>
            <person name="Bardou P."/>
            <person name="Bechner M."/>
            <person name="Bellec A."/>
            <person name="Berger A."/>
            <person name="Berges H."/>
            <person name="Bidwell S."/>
            <person name="Bisseling T."/>
            <person name="Choisne N."/>
            <person name="Couloux A."/>
            <person name="Denny R."/>
            <person name="Deshpande S."/>
            <person name="Dai X."/>
            <person name="Doyle J.J."/>
            <person name="Dudez A.M."/>
            <person name="Farmer A.D."/>
            <person name="Fouteau S."/>
            <person name="Franken C."/>
            <person name="Gibelin C."/>
            <person name="Gish J."/>
            <person name="Goldstein S."/>
            <person name="Gonzalez A.J."/>
            <person name="Green P.J."/>
            <person name="Hallab A."/>
            <person name="Hartog M."/>
            <person name="Hua A."/>
            <person name="Humphray S.J."/>
            <person name="Jeong D.H."/>
            <person name="Jing Y."/>
            <person name="Jocker A."/>
            <person name="Kenton S.M."/>
            <person name="Kim D.J."/>
            <person name="Klee K."/>
            <person name="Lai H."/>
            <person name="Lang C."/>
            <person name="Lin S."/>
            <person name="Macmil S.L."/>
            <person name="Magdelenat G."/>
            <person name="Matthews L."/>
            <person name="McCorrison J."/>
            <person name="Monaghan E.L."/>
            <person name="Mun J.H."/>
            <person name="Najar F.Z."/>
            <person name="Nicholson C."/>
            <person name="Noirot C."/>
            <person name="O'Bleness M."/>
            <person name="Paule C.R."/>
            <person name="Poulain J."/>
            <person name="Prion F."/>
            <person name="Qin B."/>
            <person name="Qu C."/>
            <person name="Retzel E.F."/>
            <person name="Riddle C."/>
            <person name="Sallet E."/>
            <person name="Samain S."/>
            <person name="Samson N."/>
            <person name="Sanders I."/>
            <person name="Saurat O."/>
            <person name="Scarpelli C."/>
            <person name="Schiex T."/>
            <person name="Segurens B."/>
            <person name="Severin A.J."/>
            <person name="Sherrier D.J."/>
            <person name="Shi R."/>
            <person name="Sims S."/>
            <person name="Singer S.R."/>
            <person name="Sinharoy S."/>
            <person name="Sterck L."/>
            <person name="Viollet A."/>
            <person name="Wang B.B."/>
            <person name="Wang K."/>
            <person name="Wang M."/>
            <person name="Wang X."/>
            <person name="Warfsmann J."/>
            <person name="Weissenbach J."/>
            <person name="White D.D."/>
            <person name="White J.D."/>
            <person name="Wiley G.B."/>
            <person name="Wincker P."/>
            <person name="Xing Y."/>
            <person name="Yang L."/>
            <person name="Yao Z."/>
            <person name="Ying F."/>
            <person name="Zhai J."/>
            <person name="Zhou L."/>
            <person name="Zuber A."/>
            <person name="Denarie J."/>
            <person name="Dixon R.A."/>
            <person name="May G.D."/>
            <person name="Schwartz D.C."/>
            <person name="Rogers J."/>
            <person name="Quetier F."/>
            <person name="Town C.D."/>
            <person name="Roe B.A."/>
        </authorList>
    </citation>
    <scope>NUCLEOTIDE SEQUENCE [LARGE SCALE GENOMIC DNA]</scope>
    <source>
        <strain evidence="2">A17</strain>
        <strain evidence="3 4">cv. Jemalong A17</strain>
    </source>
</reference>
<evidence type="ECO:0000256" key="1">
    <source>
        <dbReference type="SAM" id="MobiDB-lite"/>
    </source>
</evidence>
<evidence type="ECO:0000313" key="4">
    <source>
        <dbReference type="Proteomes" id="UP000002051"/>
    </source>
</evidence>
<protein>
    <recommendedName>
        <fullName evidence="5">DNA helicase</fullName>
    </recommendedName>
</protein>
<name>A0A072U912_MEDTR</name>
<organism evidence="2 4">
    <name type="scientific">Medicago truncatula</name>
    <name type="common">Barrel medic</name>
    <name type="synonym">Medicago tribuloides</name>
    <dbReference type="NCBI Taxonomy" id="3880"/>
    <lineage>
        <taxon>Eukaryota</taxon>
        <taxon>Viridiplantae</taxon>
        <taxon>Streptophyta</taxon>
        <taxon>Embryophyta</taxon>
        <taxon>Tracheophyta</taxon>
        <taxon>Spermatophyta</taxon>
        <taxon>Magnoliopsida</taxon>
        <taxon>eudicotyledons</taxon>
        <taxon>Gunneridae</taxon>
        <taxon>Pentapetalae</taxon>
        <taxon>rosids</taxon>
        <taxon>fabids</taxon>
        <taxon>Fabales</taxon>
        <taxon>Fabaceae</taxon>
        <taxon>Papilionoideae</taxon>
        <taxon>50 kb inversion clade</taxon>
        <taxon>NPAAA clade</taxon>
        <taxon>Hologalegina</taxon>
        <taxon>IRL clade</taxon>
        <taxon>Trifolieae</taxon>
        <taxon>Medicago</taxon>
    </lineage>
</organism>
<reference evidence="3" key="3">
    <citation type="submission" date="2015-04" db="UniProtKB">
        <authorList>
            <consortium name="EnsemblPlants"/>
        </authorList>
    </citation>
    <scope>IDENTIFICATION</scope>
    <source>
        <strain evidence="3">cv. Jemalong A17</strain>
    </source>
</reference>
<dbReference type="STRING" id="3880.A0A072U912"/>
<evidence type="ECO:0000313" key="2">
    <source>
        <dbReference type="EMBL" id="KEH26147.1"/>
    </source>
</evidence>
<dbReference type="EnsemblPlants" id="KEH26147">
    <property type="protein sequence ID" value="KEH26147"/>
    <property type="gene ID" value="MTR_6g045373"/>
</dbReference>
<accession>A0A072U912</accession>
<dbReference type="InterPro" id="IPR027417">
    <property type="entry name" value="P-loop_NTPase"/>
</dbReference>